<dbReference type="AlphaFoldDB" id="A0A6H1ZLF4"/>
<proteinExistence type="predicted"/>
<reference evidence="1" key="1">
    <citation type="submission" date="2020-03" db="EMBL/GenBank/DDBJ databases">
        <title>The deep terrestrial virosphere.</title>
        <authorList>
            <person name="Holmfeldt K."/>
            <person name="Nilsson E."/>
            <person name="Simone D."/>
            <person name="Lopez-Fernandez M."/>
            <person name="Wu X."/>
            <person name="de Brujin I."/>
            <person name="Lundin D."/>
            <person name="Andersson A."/>
            <person name="Bertilsson S."/>
            <person name="Dopson M."/>
        </authorList>
    </citation>
    <scope>NUCLEOTIDE SEQUENCE</scope>
    <source>
        <strain evidence="1">TM448A01146</strain>
        <strain evidence="2">TM448B01392</strain>
    </source>
</reference>
<accession>A0A6H1ZLF4</accession>
<evidence type="ECO:0000313" key="2">
    <source>
        <dbReference type="EMBL" id="QJH98766.1"/>
    </source>
</evidence>
<sequence>MNLSKRDMANLSEAIASALIPVLEQAQKSVSTSCSNHMAPWTENELRSLKISFRNFIQQKASTHERTKLSIAHKLRSILSEPF</sequence>
<organism evidence="1">
    <name type="scientific">viral metagenome</name>
    <dbReference type="NCBI Taxonomy" id="1070528"/>
    <lineage>
        <taxon>unclassified sequences</taxon>
        <taxon>metagenomes</taxon>
        <taxon>organismal metagenomes</taxon>
    </lineage>
</organism>
<dbReference type="EMBL" id="MT144101">
    <property type="protein sequence ID" value="QJA48756.1"/>
    <property type="molecule type" value="Genomic_DNA"/>
</dbReference>
<evidence type="ECO:0000313" key="1">
    <source>
        <dbReference type="EMBL" id="QJA48756.1"/>
    </source>
</evidence>
<protein>
    <submittedName>
        <fullName evidence="1">Uncharacterized protein</fullName>
    </submittedName>
</protein>
<name>A0A6H1ZLF4_9ZZZZ</name>
<dbReference type="EMBL" id="MT144751">
    <property type="protein sequence ID" value="QJH98766.1"/>
    <property type="molecule type" value="Genomic_DNA"/>
</dbReference>
<gene>
    <name evidence="1" type="ORF">TM448A01146_0027</name>
    <name evidence="2" type="ORF">TM448B01392_0027</name>
</gene>